<evidence type="ECO:0000313" key="2">
    <source>
        <dbReference type="Proteomes" id="UP001597468"/>
    </source>
</evidence>
<dbReference type="EMBL" id="JBHULT010000006">
    <property type="protein sequence ID" value="MFD2517728.1"/>
    <property type="molecule type" value="Genomic_DNA"/>
</dbReference>
<organism evidence="1 2">
    <name type="scientific">Salinimicrobium flavum</name>
    <dbReference type="NCBI Taxonomy" id="1737065"/>
    <lineage>
        <taxon>Bacteria</taxon>
        <taxon>Pseudomonadati</taxon>
        <taxon>Bacteroidota</taxon>
        <taxon>Flavobacteriia</taxon>
        <taxon>Flavobacteriales</taxon>
        <taxon>Flavobacteriaceae</taxon>
        <taxon>Salinimicrobium</taxon>
    </lineage>
</organism>
<evidence type="ECO:0000313" key="1">
    <source>
        <dbReference type="EMBL" id="MFD2517728.1"/>
    </source>
</evidence>
<reference evidence="2" key="1">
    <citation type="journal article" date="2019" name="Int. J. Syst. Evol. Microbiol.">
        <title>The Global Catalogue of Microorganisms (GCM) 10K type strain sequencing project: providing services to taxonomists for standard genome sequencing and annotation.</title>
        <authorList>
            <consortium name="The Broad Institute Genomics Platform"/>
            <consortium name="The Broad Institute Genome Sequencing Center for Infectious Disease"/>
            <person name="Wu L."/>
            <person name="Ma J."/>
        </authorList>
    </citation>
    <scope>NUCLEOTIDE SEQUENCE [LARGE SCALE GENOMIC DNA]</scope>
    <source>
        <strain evidence="2">KCTC 42585</strain>
    </source>
</reference>
<name>A0ABW5IXN8_9FLAO</name>
<gene>
    <name evidence="1" type="ORF">ACFSTG_07470</name>
</gene>
<protein>
    <submittedName>
        <fullName evidence="1">Uncharacterized protein</fullName>
    </submittedName>
</protein>
<accession>A0ABW5IXN8</accession>
<sequence>MITRKDSEYIESKLIKTGEKALIPLFSELIDCVNEDYGFSFFNVIYENNIGDNSPRLYLITDNPDDESKYRDSNGVNFAPELQELIKEKFHEIVSKSDKHEIDFNKENLFICFGEFSHIARIETFWKIPNDLKGQFFSDINKDSDFKIQPLLGGCGLLAIYEDIKLEDEKRQIKISEEWNDHFITVFKDFDIYGYIQRDGIDIVFISREKYQTESGNDLMNFYR</sequence>
<keyword evidence="2" id="KW-1185">Reference proteome</keyword>
<comment type="caution">
    <text evidence="1">The sequence shown here is derived from an EMBL/GenBank/DDBJ whole genome shotgun (WGS) entry which is preliminary data.</text>
</comment>
<proteinExistence type="predicted"/>
<dbReference type="Proteomes" id="UP001597468">
    <property type="component" value="Unassembled WGS sequence"/>
</dbReference>
<dbReference type="RefSeq" id="WP_380750434.1">
    <property type="nucleotide sequence ID" value="NZ_JBHULT010000006.1"/>
</dbReference>